<evidence type="ECO:0000259" key="1">
    <source>
        <dbReference type="Pfam" id="PF13966"/>
    </source>
</evidence>
<comment type="caution">
    <text evidence="2">The sequence shown here is derived from an EMBL/GenBank/DDBJ whole genome shotgun (WGS) entry which is preliminary data.</text>
</comment>
<proteinExistence type="predicted"/>
<accession>A0A1V9YIF8</accession>
<evidence type="ECO:0000313" key="2">
    <source>
        <dbReference type="EMBL" id="OQR85501.1"/>
    </source>
</evidence>
<reference evidence="2 3" key="1">
    <citation type="journal article" date="2014" name="Genome Biol. Evol.">
        <title>The secreted proteins of Achlya hypogyna and Thraustotheca clavata identify the ancestral oomycete secretome and reveal gene acquisitions by horizontal gene transfer.</title>
        <authorList>
            <person name="Misner I."/>
            <person name="Blouin N."/>
            <person name="Leonard G."/>
            <person name="Richards T.A."/>
            <person name="Lane C.E."/>
        </authorList>
    </citation>
    <scope>NUCLEOTIDE SEQUENCE [LARGE SCALE GENOMIC DNA]</scope>
    <source>
        <strain evidence="2 3">ATCC 48635</strain>
    </source>
</reference>
<name>A0A1V9YIF8_ACHHY</name>
<dbReference type="OrthoDB" id="73834at2759"/>
<sequence>PLVVQSDAPAKALGILVAPFLLRRTRVSYALDKYAARLSQWSYKSSTLAGKVAVLSTLCLPVLWYQLVWVTPSATEAACIDRMTLQFLRGQPISRHGKSRGHLLSQDIAFALRERGGLGLTRALAMWTSRQLALARHMLRSANLMTDHGPLWLAPSRALVSLAYAPWGNLHDLLHGDTADSEIARLLRSAALPARWPNLLRNWPHDRARLQTHHMPQMLARLHFGTTRHLLATTYYCLGRPATERTTPVSMITSLNVPVPSTPAACASPQPAAQAPSLPVPQHCLLPTRHLRLPVDFILSAAAVDHAATFFRPDYILPKYSDFVYRIVIGAVPVRARLGFLPATQRGCVFCDSLETLEHLLLQCAFSQRVWAGLAPLTSALQLQLPTTLQSLLFETPYTPLRHRRRSVATLWPILRACVLYTIWLARNDAVFRPEVPAVSLLAAAHRAAQLIRLHIHHLLLNTQDDAVFRLMHALLAEAWTRTFILVQPSPTREFRTPQ</sequence>
<feature type="domain" description="Reverse transcriptase zinc-binding" evidence="1">
    <location>
        <begin position="314"/>
        <end position="371"/>
    </location>
</feature>
<feature type="non-terminal residue" evidence="2">
    <location>
        <position position="1"/>
    </location>
</feature>
<dbReference type="AlphaFoldDB" id="A0A1V9YIF8"/>
<keyword evidence="3" id="KW-1185">Reference proteome</keyword>
<evidence type="ECO:0000313" key="3">
    <source>
        <dbReference type="Proteomes" id="UP000243579"/>
    </source>
</evidence>
<organism evidence="2 3">
    <name type="scientific">Achlya hypogyna</name>
    <name type="common">Oomycete</name>
    <name type="synonym">Protoachlya hypogyna</name>
    <dbReference type="NCBI Taxonomy" id="1202772"/>
    <lineage>
        <taxon>Eukaryota</taxon>
        <taxon>Sar</taxon>
        <taxon>Stramenopiles</taxon>
        <taxon>Oomycota</taxon>
        <taxon>Saprolegniomycetes</taxon>
        <taxon>Saprolegniales</taxon>
        <taxon>Achlyaceae</taxon>
        <taxon>Achlya</taxon>
    </lineage>
</organism>
<gene>
    <name evidence="2" type="ORF">ACHHYP_20570</name>
</gene>
<dbReference type="EMBL" id="JNBR01001667">
    <property type="protein sequence ID" value="OQR85501.1"/>
    <property type="molecule type" value="Genomic_DNA"/>
</dbReference>
<protein>
    <recommendedName>
        <fullName evidence="1">Reverse transcriptase zinc-binding domain-containing protein</fullName>
    </recommendedName>
</protein>
<dbReference type="Proteomes" id="UP000243579">
    <property type="component" value="Unassembled WGS sequence"/>
</dbReference>
<dbReference type="Pfam" id="PF13966">
    <property type="entry name" value="zf-RVT"/>
    <property type="match status" value="1"/>
</dbReference>
<dbReference type="InterPro" id="IPR026960">
    <property type="entry name" value="RVT-Znf"/>
</dbReference>